<dbReference type="RefSeq" id="WP_255035249.1">
    <property type="nucleotide sequence ID" value="NZ_RJUF01000001.1"/>
</dbReference>
<comment type="caution">
    <text evidence="1">The sequence shown here is derived from an EMBL/GenBank/DDBJ whole genome shotgun (WGS) entry which is preliminary data.</text>
</comment>
<reference evidence="1 2" key="1">
    <citation type="submission" date="2018-11" db="EMBL/GenBank/DDBJ databases">
        <title>Novel bacteria species description.</title>
        <authorList>
            <person name="Han J.-H."/>
        </authorList>
    </citation>
    <scope>NUCLEOTIDE SEQUENCE [LARGE SCALE GENOMIC DNA]</scope>
    <source>
        <strain evidence="1 2">KCTC23259</strain>
    </source>
</reference>
<name>A0AAE3KQX7_9BACT</name>
<organism evidence="1 2">
    <name type="scientific">Lacihabitans soyangensis</name>
    <dbReference type="NCBI Taxonomy" id="869394"/>
    <lineage>
        <taxon>Bacteria</taxon>
        <taxon>Pseudomonadati</taxon>
        <taxon>Bacteroidota</taxon>
        <taxon>Cytophagia</taxon>
        <taxon>Cytophagales</taxon>
        <taxon>Leadbetterellaceae</taxon>
        <taxon>Lacihabitans</taxon>
    </lineage>
</organism>
<gene>
    <name evidence="1" type="ORF">EGI31_01005</name>
</gene>
<dbReference type="Proteomes" id="UP001204144">
    <property type="component" value="Unassembled WGS sequence"/>
</dbReference>
<accession>A0AAE3KQX7</accession>
<evidence type="ECO:0000313" key="1">
    <source>
        <dbReference type="EMBL" id="MCP9761513.1"/>
    </source>
</evidence>
<keyword evidence="2" id="KW-1185">Reference proteome</keyword>
<dbReference type="EMBL" id="RJUF01000001">
    <property type="protein sequence ID" value="MCP9761513.1"/>
    <property type="molecule type" value="Genomic_DNA"/>
</dbReference>
<protein>
    <submittedName>
        <fullName evidence="1">Uncharacterized protein</fullName>
    </submittedName>
</protein>
<dbReference type="AlphaFoldDB" id="A0AAE3KQX7"/>
<dbReference type="Pfam" id="PF22105">
    <property type="entry name" value="DUF6943"/>
    <property type="match status" value="1"/>
</dbReference>
<dbReference type="InterPro" id="IPR054223">
    <property type="entry name" value="DUF6943"/>
</dbReference>
<sequence>MSKFNIKTFIPGSVNSDFQLYFLSKGLNAGKPLEVPCPNCFVLKCESIEQVKLYKSIGFMLWRKQSFIPYLTGSVIPFIRIDDFRKIFSLGIEQTIDNRRFTQILTQLQAFEELEKTYIKNLSLIQEAKKALYSKMRDI</sequence>
<proteinExistence type="predicted"/>
<evidence type="ECO:0000313" key="2">
    <source>
        <dbReference type="Proteomes" id="UP001204144"/>
    </source>
</evidence>